<proteinExistence type="predicted"/>
<name>A0A523W2S4_UNCAE</name>
<dbReference type="InterPro" id="IPR040506">
    <property type="entry name" value="RACo_linker"/>
</dbReference>
<gene>
    <name evidence="2" type="ORF">E3J48_05715</name>
</gene>
<dbReference type="Pfam" id="PF17650">
    <property type="entry name" value="RACo_linker"/>
    <property type="match status" value="1"/>
</dbReference>
<dbReference type="EMBL" id="SOIZ01000253">
    <property type="protein sequence ID" value="TET61307.1"/>
    <property type="molecule type" value="Genomic_DNA"/>
</dbReference>
<evidence type="ECO:0000313" key="3">
    <source>
        <dbReference type="Proteomes" id="UP000319130"/>
    </source>
</evidence>
<evidence type="ECO:0000259" key="1">
    <source>
        <dbReference type="Pfam" id="PF17650"/>
    </source>
</evidence>
<comment type="caution">
    <text evidence="2">The sequence shown here is derived from an EMBL/GenBank/DDBJ whole genome shotgun (WGS) entry which is preliminary data.</text>
</comment>
<dbReference type="Proteomes" id="UP000319130">
    <property type="component" value="Unassembled WGS sequence"/>
</dbReference>
<dbReference type="Gene3D" id="3.10.20.880">
    <property type="match status" value="1"/>
</dbReference>
<evidence type="ECO:0000313" key="2">
    <source>
        <dbReference type="EMBL" id="TET61307.1"/>
    </source>
</evidence>
<accession>A0A523W2S4</accession>
<sequence length="116" mass="13321">MEGKIFIDRDAQRFRALYAPVKERAAFTYDPLIQKTQLNLSPPSLHDNLSDHVRLYREIRRKKKIDNVQTGLKVIRTLPSILREADWRVTVTLGKRGGITSAFMISEGLSVPETQQ</sequence>
<dbReference type="AlphaFoldDB" id="A0A523W2S4"/>
<organism evidence="2 3">
    <name type="scientific">Aerophobetes bacterium</name>
    <dbReference type="NCBI Taxonomy" id="2030807"/>
    <lineage>
        <taxon>Bacteria</taxon>
        <taxon>Candidatus Aerophobota</taxon>
    </lineage>
</organism>
<feature type="domain" description="RACo linker region" evidence="1">
    <location>
        <begin position="23"/>
        <end position="96"/>
    </location>
</feature>
<reference evidence="2 3" key="1">
    <citation type="submission" date="2019-03" db="EMBL/GenBank/DDBJ databases">
        <title>Metabolic potential of uncultured bacteria and archaea associated with petroleum seepage in deep-sea sediments.</title>
        <authorList>
            <person name="Dong X."/>
            <person name="Hubert C."/>
        </authorList>
    </citation>
    <scope>NUCLEOTIDE SEQUENCE [LARGE SCALE GENOMIC DNA]</scope>
    <source>
        <strain evidence="2">E29_bin52</strain>
    </source>
</reference>
<protein>
    <recommendedName>
        <fullName evidence="1">RACo linker region domain-containing protein</fullName>
    </recommendedName>
</protein>